<reference evidence="1 2" key="1">
    <citation type="submission" date="2019-12" db="EMBL/GenBank/DDBJ databases">
        <title>Litoreibacter badius sp. nov., a novel bacteriochlorophyll a-containing bacterium in the genus Litoreibacter.</title>
        <authorList>
            <person name="Kanamuro M."/>
            <person name="Takabe Y."/>
            <person name="Mori K."/>
            <person name="Takaichi S."/>
            <person name="Hanada S."/>
        </authorList>
    </citation>
    <scope>NUCLEOTIDE SEQUENCE [LARGE SCALE GENOMIC DNA]</scope>
    <source>
        <strain evidence="1 2">K6</strain>
    </source>
</reference>
<dbReference type="RefSeq" id="WP_159807833.1">
    <property type="nucleotide sequence ID" value="NZ_BLJE01000002.1"/>
</dbReference>
<protein>
    <submittedName>
        <fullName evidence="1">Uncharacterized protein</fullName>
    </submittedName>
</protein>
<dbReference type="EMBL" id="BLJE01000002">
    <property type="protein sequence ID" value="GFE65689.1"/>
    <property type="molecule type" value="Genomic_DNA"/>
</dbReference>
<organism evidence="1 2">
    <name type="scientific">Litoreibacter roseus</name>
    <dbReference type="NCBI Taxonomy" id="2601869"/>
    <lineage>
        <taxon>Bacteria</taxon>
        <taxon>Pseudomonadati</taxon>
        <taxon>Pseudomonadota</taxon>
        <taxon>Alphaproteobacteria</taxon>
        <taxon>Rhodobacterales</taxon>
        <taxon>Roseobacteraceae</taxon>
        <taxon>Litoreibacter</taxon>
    </lineage>
</organism>
<evidence type="ECO:0000313" key="1">
    <source>
        <dbReference type="EMBL" id="GFE65689.1"/>
    </source>
</evidence>
<dbReference type="Proteomes" id="UP000436822">
    <property type="component" value="Unassembled WGS sequence"/>
</dbReference>
<name>A0A6N6JJS3_9RHOB</name>
<evidence type="ECO:0000313" key="2">
    <source>
        <dbReference type="Proteomes" id="UP000436822"/>
    </source>
</evidence>
<accession>A0A6N6JJS3</accession>
<sequence>MRFTTDEAELFNELIVQTLYGCTSASMSDRAADVDLRNSYVGGLADMSDFFEIHWMMERIGILSSDLHCRYSEMEVREVLGNDSERFKIDLLWVIGAFVFSNLYYQKNVGLTCIRDAKPADAFDVPHRLNETFQLLDACGYAARQGAAYKWTEKASPIMCALGSWQFFQPEGRGARLYVDRMIETIPDRFRALFEPSRDSWWPETKPPASGHERAVLCVSNHWYRDNWHLEGAVKEDDLTGLPYGFSIATGLAELLNAILRGEQER</sequence>
<dbReference type="AlphaFoldDB" id="A0A6N6JJS3"/>
<dbReference type="OrthoDB" id="9820970at2"/>
<comment type="caution">
    <text evidence="1">The sequence shown here is derived from an EMBL/GenBank/DDBJ whole genome shotgun (WGS) entry which is preliminary data.</text>
</comment>
<gene>
    <name evidence="1" type="ORF">KIN_27630</name>
</gene>
<proteinExistence type="predicted"/>
<keyword evidence="2" id="KW-1185">Reference proteome</keyword>